<dbReference type="GO" id="GO:0047516">
    <property type="term" value="F:1,3-propanediol dehydrogenase activity"/>
    <property type="evidence" value="ECO:0007669"/>
    <property type="project" value="UniProtKB-EC"/>
</dbReference>
<evidence type="ECO:0000313" key="6">
    <source>
        <dbReference type="EMBL" id="MPL59856.1"/>
    </source>
</evidence>
<feature type="domain" description="Fe-containing alcohol dehydrogenase-like C-terminal" evidence="5">
    <location>
        <begin position="190"/>
        <end position="378"/>
    </location>
</feature>
<dbReference type="InterPro" id="IPR039697">
    <property type="entry name" value="Alcohol_dehydrogenase_Fe"/>
</dbReference>
<dbReference type="CDD" id="cd08551">
    <property type="entry name" value="Fe-ADH"/>
    <property type="match status" value="1"/>
</dbReference>
<dbReference type="InterPro" id="IPR056798">
    <property type="entry name" value="ADH_Fe_C"/>
</dbReference>
<comment type="caution">
    <text evidence="6">The sequence shown here is derived from an EMBL/GenBank/DDBJ whole genome shotgun (WGS) entry which is preliminary data.</text>
</comment>
<accession>A0A644SYW0</accession>
<dbReference type="AlphaFoldDB" id="A0A644SYW0"/>
<dbReference type="Pfam" id="PF00465">
    <property type="entry name" value="Fe-ADH"/>
    <property type="match status" value="1"/>
</dbReference>
<dbReference type="SUPFAM" id="SSF56796">
    <property type="entry name" value="Dehydroquinate synthase-like"/>
    <property type="match status" value="1"/>
</dbReference>
<evidence type="ECO:0000256" key="1">
    <source>
        <dbReference type="ARBA" id="ARBA00007358"/>
    </source>
</evidence>
<gene>
    <name evidence="6" type="primary">dhaT_1</name>
    <name evidence="6" type="ORF">SDC9_05412</name>
</gene>
<protein>
    <submittedName>
        <fullName evidence="6">1,3-propanediol dehydrogenase</fullName>
        <ecNumber evidence="6">1.1.1.202</ecNumber>
    </submittedName>
</protein>
<dbReference type="PANTHER" id="PTHR11496:SF102">
    <property type="entry name" value="ALCOHOL DEHYDROGENASE 4"/>
    <property type="match status" value="1"/>
</dbReference>
<dbReference type="Pfam" id="PF25137">
    <property type="entry name" value="ADH_Fe_C"/>
    <property type="match status" value="1"/>
</dbReference>
<dbReference type="Gene3D" id="3.40.50.1970">
    <property type="match status" value="1"/>
</dbReference>
<dbReference type="EC" id="1.1.1.202" evidence="6"/>
<dbReference type="GO" id="GO:0004022">
    <property type="term" value="F:alcohol dehydrogenase (NAD+) activity"/>
    <property type="evidence" value="ECO:0007669"/>
    <property type="project" value="TreeGrafter"/>
</dbReference>
<name>A0A644SYW0_9ZZZZ</name>
<dbReference type="InterPro" id="IPR018211">
    <property type="entry name" value="ADH_Fe_CS"/>
</dbReference>
<evidence type="ECO:0000256" key="3">
    <source>
        <dbReference type="ARBA" id="ARBA00023027"/>
    </source>
</evidence>
<dbReference type="PROSITE" id="PS00913">
    <property type="entry name" value="ADH_IRON_1"/>
    <property type="match status" value="1"/>
</dbReference>
<dbReference type="Gene3D" id="1.20.1090.10">
    <property type="entry name" value="Dehydroquinate synthase-like - alpha domain"/>
    <property type="match status" value="1"/>
</dbReference>
<feature type="domain" description="Alcohol dehydrogenase iron-type/glycerol dehydrogenase GldA" evidence="4">
    <location>
        <begin position="7"/>
        <end position="179"/>
    </location>
</feature>
<dbReference type="InterPro" id="IPR001670">
    <property type="entry name" value="ADH_Fe/GldA"/>
</dbReference>
<dbReference type="FunFam" id="1.20.1090.10:FF:000001">
    <property type="entry name" value="Aldehyde-alcohol dehydrogenase"/>
    <property type="match status" value="1"/>
</dbReference>
<keyword evidence="3" id="KW-0520">NAD</keyword>
<dbReference type="PANTHER" id="PTHR11496">
    <property type="entry name" value="ALCOHOL DEHYDROGENASE"/>
    <property type="match status" value="1"/>
</dbReference>
<sequence length="386" mass="39707">MFTFNSPTKIVFGEGSAALAPKELVAMGVRRVFIVTGPGRTASSEALGALKSGLEKEGLRHYHFAEAEADPSIATVARGAASFKQEGCDSILAFGGGSPMDCAKGIGVSVAEGRPIEDFIGTGLAFTKPLPPLVAIPTTAGTGSEVTNAAVFSLESAGQKAKKGTAGSTLFPRLALVDPLLQVSMPGALTAATGMDALTHAVEAYLSRGANPVADMVCLESIKLIGANLRKAYENGEDLEAREAMARASTLAGIALSQAGLGMVHGFAHAAGALGGLAHGLANAIILPFMMQSYLPVAESRLIAIGRALTGASTMSAPESAKAVAELGSNLGIPPNLSAAGLDEALRDVVFDDAKGYKRRGQSPRLYSDEELYALYLRIWSGSVTE</sequence>
<reference evidence="6" key="1">
    <citation type="submission" date="2019-08" db="EMBL/GenBank/DDBJ databases">
        <authorList>
            <person name="Kucharzyk K."/>
            <person name="Murdoch R.W."/>
            <person name="Higgins S."/>
            <person name="Loffler F."/>
        </authorList>
    </citation>
    <scope>NUCLEOTIDE SEQUENCE</scope>
</reference>
<evidence type="ECO:0000259" key="4">
    <source>
        <dbReference type="Pfam" id="PF00465"/>
    </source>
</evidence>
<dbReference type="FunFam" id="3.40.50.1970:FF:000003">
    <property type="entry name" value="Alcohol dehydrogenase, iron-containing"/>
    <property type="match status" value="1"/>
</dbReference>
<evidence type="ECO:0000256" key="2">
    <source>
        <dbReference type="ARBA" id="ARBA00023002"/>
    </source>
</evidence>
<keyword evidence="2 6" id="KW-0560">Oxidoreductase</keyword>
<evidence type="ECO:0000259" key="5">
    <source>
        <dbReference type="Pfam" id="PF25137"/>
    </source>
</evidence>
<organism evidence="6">
    <name type="scientific">bioreactor metagenome</name>
    <dbReference type="NCBI Taxonomy" id="1076179"/>
    <lineage>
        <taxon>unclassified sequences</taxon>
        <taxon>metagenomes</taxon>
        <taxon>ecological metagenomes</taxon>
    </lineage>
</organism>
<comment type="similarity">
    <text evidence="1">Belongs to the iron-containing alcohol dehydrogenase family.</text>
</comment>
<dbReference type="EMBL" id="VSSQ01000010">
    <property type="protein sequence ID" value="MPL59856.1"/>
    <property type="molecule type" value="Genomic_DNA"/>
</dbReference>
<dbReference type="GO" id="GO:0046872">
    <property type="term" value="F:metal ion binding"/>
    <property type="evidence" value="ECO:0007669"/>
    <property type="project" value="InterPro"/>
</dbReference>
<proteinExistence type="inferred from homology"/>